<dbReference type="GO" id="GO:1903806">
    <property type="term" value="P:L-isoleucine import across plasma membrane"/>
    <property type="evidence" value="ECO:0007669"/>
    <property type="project" value="TreeGrafter"/>
</dbReference>
<organism evidence="6 7">
    <name type="scientific">Pacificispira spongiicola</name>
    <dbReference type="NCBI Taxonomy" id="2729598"/>
    <lineage>
        <taxon>Bacteria</taxon>
        <taxon>Pseudomonadati</taxon>
        <taxon>Pseudomonadota</taxon>
        <taxon>Alphaproteobacteria</taxon>
        <taxon>Rhodospirillales</taxon>
        <taxon>Rhodospirillaceae</taxon>
        <taxon>Pacificispira</taxon>
    </lineage>
</organism>
<dbReference type="SMART" id="SM00382">
    <property type="entry name" value="AAA"/>
    <property type="match status" value="1"/>
</dbReference>
<dbReference type="RefSeq" id="WP_169623961.1">
    <property type="nucleotide sequence ID" value="NZ_JABBNT010000001.1"/>
</dbReference>
<comment type="caution">
    <text evidence="6">The sequence shown here is derived from an EMBL/GenBank/DDBJ whole genome shotgun (WGS) entry which is preliminary data.</text>
</comment>
<dbReference type="InterPro" id="IPR051120">
    <property type="entry name" value="ABC_AA/LPS_Transport"/>
</dbReference>
<dbReference type="AlphaFoldDB" id="A0A7Y0HF86"/>
<keyword evidence="3 6" id="KW-0067">ATP-binding</keyword>
<dbReference type="EMBL" id="JABBNT010000001">
    <property type="protein sequence ID" value="NMM43702.1"/>
    <property type="molecule type" value="Genomic_DNA"/>
</dbReference>
<dbReference type="GO" id="GO:0015188">
    <property type="term" value="F:L-isoleucine transmembrane transporter activity"/>
    <property type="evidence" value="ECO:0007669"/>
    <property type="project" value="TreeGrafter"/>
</dbReference>
<dbReference type="InterPro" id="IPR003593">
    <property type="entry name" value="AAA+_ATPase"/>
</dbReference>
<dbReference type="GO" id="GO:1903805">
    <property type="term" value="P:L-valine import across plasma membrane"/>
    <property type="evidence" value="ECO:0007669"/>
    <property type="project" value="TreeGrafter"/>
</dbReference>
<evidence type="ECO:0000256" key="4">
    <source>
        <dbReference type="SAM" id="MobiDB-lite"/>
    </source>
</evidence>
<evidence type="ECO:0000256" key="3">
    <source>
        <dbReference type="ARBA" id="ARBA00022840"/>
    </source>
</evidence>
<evidence type="ECO:0000259" key="5">
    <source>
        <dbReference type="PROSITE" id="PS50893"/>
    </source>
</evidence>
<dbReference type="GO" id="GO:0005524">
    <property type="term" value="F:ATP binding"/>
    <property type="evidence" value="ECO:0007669"/>
    <property type="project" value="UniProtKB-KW"/>
</dbReference>
<dbReference type="Proteomes" id="UP000539372">
    <property type="component" value="Unassembled WGS sequence"/>
</dbReference>
<dbReference type="GO" id="GO:0015808">
    <property type="term" value="P:L-alanine transport"/>
    <property type="evidence" value="ECO:0007669"/>
    <property type="project" value="TreeGrafter"/>
</dbReference>
<sequence>MAQIDITHSPKRGRNREQNRGTDALSRLQETGRFALELEAVSRHFGALVALADINLAVRAGERRAVLGSNGAGKTTLFNAITGDFPPTTGRVRLFGEDVTTLPAYERIRRGLRRTYQISLLFNGLSVIDNIFLACRGVGRGRFSLLRPKKDDGAMEMAETLLHAVHLDDRRDTMVAELSYGQQRQLEIALALSGAPRLILFDEPAAGLSPTERTELVEILQALPEHIGFIIIEHDMDVALRVAESVTMMHNGRIFKEGTPEEIENDPEVQQLYLGQDYTAQDRTGGSRG</sequence>
<dbReference type="GO" id="GO:0015192">
    <property type="term" value="F:L-phenylalanine transmembrane transporter activity"/>
    <property type="evidence" value="ECO:0007669"/>
    <property type="project" value="TreeGrafter"/>
</dbReference>
<dbReference type="InterPro" id="IPR032823">
    <property type="entry name" value="BCA_ABC_TP_C"/>
</dbReference>
<dbReference type="InterPro" id="IPR003439">
    <property type="entry name" value="ABC_transporter-like_ATP-bd"/>
</dbReference>
<accession>A0A7Y0HF86</accession>
<proteinExistence type="predicted"/>
<dbReference type="GO" id="GO:0016887">
    <property type="term" value="F:ATP hydrolysis activity"/>
    <property type="evidence" value="ECO:0007669"/>
    <property type="project" value="InterPro"/>
</dbReference>
<dbReference type="PANTHER" id="PTHR45772:SF7">
    <property type="entry name" value="AMINO ACID ABC TRANSPORTER ATP-BINDING PROTEIN"/>
    <property type="match status" value="1"/>
</dbReference>
<dbReference type="GO" id="GO:0005886">
    <property type="term" value="C:plasma membrane"/>
    <property type="evidence" value="ECO:0007669"/>
    <property type="project" value="TreeGrafter"/>
</dbReference>
<dbReference type="GO" id="GO:0005304">
    <property type="term" value="F:L-valine transmembrane transporter activity"/>
    <property type="evidence" value="ECO:0007669"/>
    <property type="project" value="TreeGrafter"/>
</dbReference>
<keyword evidence="7" id="KW-1185">Reference proteome</keyword>
<dbReference type="InterPro" id="IPR027417">
    <property type="entry name" value="P-loop_NTPase"/>
</dbReference>
<protein>
    <submittedName>
        <fullName evidence="6">ABC transporter ATP-binding protein</fullName>
    </submittedName>
</protein>
<dbReference type="GO" id="GO:0042941">
    <property type="term" value="P:D-alanine transmembrane transport"/>
    <property type="evidence" value="ECO:0007669"/>
    <property type="project" value="TreeGrafter"/>
</dbReference>
<keyword evidence="2" id="KW-0547">Nucleotide-binding</keyword>
<feature type="region of interest" description="Disordered" evidence="4">
    <location>
        <begin position="1"/>
        <end position="22"/>
    </location>
</feature>
<dbReference type="SUPFAM" id="SSF52540">
    <property type="entry name" value="P-loop containing nucleoside triphosphate hydrolases"/>
    <property type="match status" value="1"/>
</dbReference>
<dbReference type="PROSITE" id="PS50893">
    <property type="entry name" value="ABC_TRANSPORTER_2"/>
    <property type="match status" value="1"/>
</dbReference>
<gene>
    <name evidence="6" type="ORF">HH303_04380</name>
</gene>
<name>A0A7Y0HF86_9PROT</name>
<dbReference type="PANTHER" id="PTHR45772">
    <property type="entry name" value="CONSERVED COMPONENT OF ABC TRANSPORTER FOR NATURAL AMINO ACIDS-RELATED"/>
    <property type="match status" value="1"/>
</dbReference>
<dbReference type="Gene3D" id="3.40.50.300">
    <property type="entry name" value="P-loop containing nucleotide triphosphate hydrolases"/>
    <property type="match status" value="1"/>
</dbReference>
<dbReference type="Pfam" id="PF12399">
    <property type="entry name" value="BCA_ABC_TP_C"/>
    <property type="match status" value="1"/>
</dbReference>
<dbReference type="Pfam" id="PF00005">
    <property type="entry name" value="ABC_tran"/>
    <property type="match status" value="1"/>
</dbReference>
<evidence type="ECO:0000313" key="6">
    <source>
        <dbReference type="EMBL" id="NMM43702.1"/>
    </source>
</evidence>
<evidence type="ECO:0000313" key="7">
    <source>
        <dbReference type="Proteomes" id="UP000539372"/>
    </source>
</evidence>
<keyword evidence="1" id="KW-0813">Transport</keyword>
<evidence type="ECO:0000256" key="2">
    <source>
        <dbReference type="ARBA" id="ARBA00022741"/>
    </source>
</evidence>
<feature type="domain" description="ABC transporter" evidence="5">
    <location>
        <begin position="36"/>
        <end position="276"/>
    </location>
</feature>
<dbReference type="CDD" id="cd03219">
    <property type="entry name" value="ABC_Mj1267_LivG_branched"/>
    <property type="match status" value="1"/>
</dbReference>
<reference evidence="6 7" key="1">
    <citation type="submission" date="2020-04" db="EMBL/GenBank/DDBJ databases">
        <title>Rhodospirillaceae bacterium KN72 isolated from deep sea.</title>
        <authorList>
            <person name="Zhang D.-C."/>
        </authorList>
    </citation>
    <scope>NUCLEOTIDE SEQUENCE [LARGE SCALE GENOMIC DNA]</scope>
    <source>
        <strain evidence="6 7">KN72</strain>
    </source>
</reference>
<evidence type="ECO:0000256" key="1">
    <source>
        <dbReference type="ARBA" id="ARBA00022448"/>
    </source>
</evidence>